<dbReference type="Pfam" id="PF03190">
    <property type="entry name" value="Thioredox_DsbH"/>
    <property type="match status" value="1"/>
</dbReference>
<dbReference type="InterPro" id="IPR008928">
    <property type="entry name" value="6-hairpin_glycosidase_sf"/>
</dbReference>
<dbReference type="SUPFAM" id="SSF48208">
    <property type="entry name" value="Six-hairpin glycosidases"/>
    <property type="match status" value="1"/>
</dbReference>
<reference evidence="2 3" key="1">
    <citation type="journal article" date="2012" name="Environ. Microbiol.">
        <title>The genome of the ammonia-oxidizing Candidatus Nitrososphaera gargensis: insights into metabolic versatility and environmental adaptations.</title>
        <authorList>
            <person name="Spang A."/>
            <person name="Poehlein A."/>
            <person name="Offre P."/>
            <person name="Zumbragel S."/>
            <person name="Haider S."/>
            <person name="Rychlik N."/>
            <person name="Nowka B."/>
            <person name="Schmeisser C."/>
            <person name="Lebedeva E.V."/>
            <person name="Rattei T."/>
            <person name="Bohm C."/>
            <person name="Schmid M."/>
            <person name="Galushko A."/>
            <person name="Hatzenpichler R."/>
            <person name="Weinmaier T."/>
            <person name="Daniel R."/>
            <person name="Schleper C."/>
            <person name="Spieck E."/>
            <person name="Streit W."/>
            <person name="Wagner M."/>
        </authorList>
    </citation>
    <scope>NUCLEOTIDE SEQUENCE [LARGE SCALE GENOMIC DNA]</scope>
    <source>
        <strain evidence="3">Ga9.2</strain>
    </source>
</reference>
<dbReference type="InterPro" id="IPR024705">
    <property type="entry name" value="Ssp411"/>
</dbReference>
<dbReference type="Gene3D" id="3.40.30.10">
    <property type="entry name" value="Glutaredoxin"/>
    <property type="match status" value="1"/>
</dbReference>
<dbReference type="AlphaFoldDB" id="K0IA83"/>
<gene>
    <name evidence="2" type="ordered locus">Ngar_c12930</name>
</gene>
<accession>K0IA83</accession>
<keyword evidence="3" id="KW-1185">Reference proteome</keyword>
<dbReference type="RefSeq" id="WP_015018768.1">
    <property type="nucleotide sequence ID" value="NC_018719.1"/>
</dbReference>
<dbReference type="InterPro" id="IPR036249">
    <property type="entry name" value="Thioredoxin-like_sf"/>
</dbReference>
<evidence type="ECO:0000313" key="3">
    <source>
        <dbReference type="Proteomes" id="UP000008037"/>
    </source>
</evidence>
<dbReference type="PATRIC" id="fig|1237085.11.peg.1239"/>
<dbReference type="InterPro" id="IPR004879">
    <property type="entry name" value="Ssp411-like_TRX"/>
</dbReference>
<dbReference type="EMBL" id="CP002408">
    <property type="protein sequence ID" value="AFU58231.1"/>
    <property type="molecule type" value="Genomic_DNA"/>
</dbReference>
<feature type="domain" description="Spermatogenesis-associated protein 20-like TRX" evidence="1">
    <location>
        <begin position="12"/>
        <end position="173"/>
    </location>
</feature>
<dbReference type="GeneID" id="13797552"/>
<dbReference type="BioCyc" id="CNIT1237085:G1324-1291-MONOMER"/>
<dbReference type="FunCoup" id="K0IA83">
    <property type="interactions" value="184"/>
</dbReference>
<sequence>MQEEHASRGKPNKLAKETSPYLLQHAYNPVDWYSWGEEALERAKKEDKPIFLSVGYSACHWCHVMAHESFEDDEIAKIMNEHFINIKVDREERPDLDDIYQRVCQLATGTGGWPLSVFLTPDQKPFYVGTYFPKEGGHYNMPGFKTILLQLATAYKSKKQEIEAASGEFMDALAQTARDVALGAAGKASLERSILDEAAVGLLQMGDPIYGGFGQAPKFPNASNLMFLLRYYDISGMSCFKDFVAFTADKMAAGGIHDQLGGGFARYATDQKWLVPHFEKMLYDNALLAQLYSELYQITKAEKYLQITRKTLDFVIREMTHPEGGFYSAQDADSEGEEGKFYVWSKKEIASILGDQAATDIFCEHYGVTEGGNFEGKNILNVRVPVSSVGLRYGKTPEQTAQIIADASAKLFAAREKRVRPARDEKILTSWNGLMISGFAKGYGITGDQKYLQAAKDAVKFIETKIVTGDGRLLHTFKDGKSKLNAYLDDYAFYTGGLLDLFAIDSRQEYLDKAVKYTDFMLAHFWDEKEENLFFTSDDHEKLIVRTKSFYDLAIPSGNSVAASNLLRLYHYTQNNSYLDCAVKIMKASAKPAAENPFGFGQMLNTIYLYVKKPVEVTVITRNDHSSKMAEWLNQQFVPDGINAIVSTNELASLQKYAYFKGRVGDGETAFVCRNFTCSLPIKSQQELERQLTPS</sequence>
<dbReference type="PANTHER" id="PTHR42899">
    <property type="entry name" value="SPERMATOGENESIS-ASSOCIATED PROTEIN 20"/>
    <property type="match status" value="1"/>
</dbReference>
<dbReference type="Gene3D" id="1.50.10.20">
    <property type="match status" value="2"/>
</dbReference>
<dbReference type="KEGG" id="nga:Ngar_c12930"/>
<dbReference type="InParanoid" id="K0IA83"/>
<dbReference type="GO" id="GO:0005975">
    <property type="term" value="P:carbohydrate metabolic process"/>
    <property type="evidence" value="ECO:0007669"/>
    <property type="project" value="InterPro"/>
</dbReference>
<dbReference type="OrthoDB" id="28016at2157"/>
<dbReference type="SUPFAM" id="SSF52833">
    <property type="entry name" value="Thioredoxin-like"/>
    <property type="match status" value="1"/>
</dbReference>
<dbReference type="Proteomes" id="UP000008037">
    <property type="component" value="Chromosome"/>
</dbReference>
<proteinExistence type="predicted"/>
<protein>
    <recommendedName>
        <fullName evidence="1">Spermatogenesis-associated protein 20-like TRX domain-containing protein</fullName>
    </recommendedName>
</protein>
<dbReference type="PANTHER" id="PTHR42899:SF1">
    <property type="entry name" value="SPERMATOGENESIS-ASSOCIATED PROTEIN 20"/>
    <property type="match status" value="1"/>
</dbReference>
<organism evidence="2 3">
    <name type="scientific">Nitrososphaera gargensis (strain Ga9.2)</name>
    <dbReference type="NCBI Taxonomy" id="1237085"/>
    <lineage>
        <taxon>Archaea</taxon>
        <taxon>Nitrososphaerota</taxon>
        <taxon>Nitrososphaeria</taxon>
        <taxon>Nitrososphaerales</taxon>
        <taxon>Nitrososphaeraceae</taxon>
        <taxon>Nitrososphaera</taxon>
    </lineage>
</organism>
<dbReference type="PIRSF" id="PIRSF006402">
    <property type="entry name" value="UCP006402_thioredoxin"/>
    <property type="match status" value="1"/>
</dbReference>
<dbReference type="STRING" id="1237085.Ngar_c12930"/>
<dbReference type="HOGENOM" id="CLU_014051_4_1_2"/>
<name>K0IA83_NITGG</name>
<evidence type="ECO:0000259" key="1">
    <source>
        <dbReference type="Pfam" id="PF03190"/>
    </source>
</evidence>
<evidence type="ECO:0000313" key="2">
    <source>
        <dbReference type="EMBL" id="AFU58231.1"/>
    </source>
</evidence>
<dbReference type="CDD" id="cd02955">
    <property type="entry name" value="SSP411"/>
    <property type="match status" value="1"/>
</dbReference>